<keyword evidence="2" id="KW-1185">Reference proteome</keyword>
<protein>
    <submittedName>
        <fullName evidence="1">Uncharacterized protein</fullName>
    </submittedName>
</protein>
<gene>
    <name evidence="1" type="ORF">RSDT_0963</name>
</gene>
<dbReference type="RefSeq" id="WP_096400047.1">
    <property type="nucleotide sequence ID" value="NZ_AP017368.1"/>
</dbReference>
<dbReference type="AlphaFoldDB" id="A0A1J1E3I9"/>
<sequence length="408" mass="43674">MKLEQKLLEIPRIDSIPNPQPAKAGGRLLPLTLLTLLLVGGAAFWLTRDGETREQWRHQAAEAIKNATDGTPLAELNDLLRGGSPLPPVGASSGASGYIVHGTVAAPIDATLPPQGAAAAGQQAQAVIPKVTADNIVRPDFIEDLAAWLVSQYKPGLPTGTLAVSAQSANQRYGEKMTGLSGDGQGGRAGILRYVFHPAMIQGMYALYVDSFLEAVQRESAAIALPPEQCRQLLLAVAGRSVLLAVALEGVASVPDLDEQIKKLEWISQNVVSVNSQMTQVVFDLDELRENRAAQSRIDELQACVTTLAARYRKELEDREAARRALVAAVRVAAVRKGGGQAFDEDFLLFLAHWVDRRLRTEPQALASVWSAAGVLRDLARRCAQIALQQDTADGALPAPVQIGGQGR</sequence>
<proteinExistence type="predicted"/>
<dbReference type="KEGG" id="dtr:RSDT_0963"/>
<evidence type="ECO:0000313" key="1">
    <source>
        <dbReference type="EMBL" id="BAV92475.1"/>
    </source>
</evidence>
<accession>A0A1J1E3I9</accession>
<evidence type="ECO:0000313" key="2">
    <source>
        <dbReference type="Proteomes" id="UP000242645"/>
    </source>
</evidence>
<dbReference type="OrthoDB" id="5456342at2"/>
<dbReference type="EMBL" id="AP017368">
    <property type="protein sequence ID" value="BAV92475.1"/>
    <property type="molecule type" value="Genomic_DNA"/>
</dbReference>
<dbReference type="Proteomes" id="UP000242645">
    <property type="component" value="Chromosome"/>
</dbReference>
<organism evidence="1 2">
    <name type="scientific">Candidatus Desulfovibrio trichonymphae</name>
    <dbReference type="NCBI Taxonomy" id="1725232"/>
    <lineage>
        <taxon>Bacteria</taxon>
        <taxon>Pseudomonadati</taxon>
        <taxon>Thermodesulfobacteriota</taxon>
        <taxon>Desulfovibrionia</taxon>
        <taxon>Desulfovibrionales</taxon>
        <taxon>Desulfovibrionaceae</taxon>
        <taxon>Desulfovibrio</taxon>
    </lineage>
</organism>
<reference evidence="1 2" key="1">
    <citation type="journal article" date="2017" name="ISME J.">
        <title>Genome of 'Ca. Desulfovibrio trichonymphae', an H2-oxidizing bacterium in a tripartite symbiotic system within a protist cell in the termite gut.</title>
        <authorList>
            <person name="Kuwahara H."/>
            <person name="Yuki M."/>
            <person name="Izawa K."/>
            <person name="Ohkuma M."/>
            <person name="Hongoh Y."/>
        </authorList>
    </citation>
    <scope>NUCLEOTIDE SEQUENCE [LARGE SCALE GENOMIC DNA]</scope>
    <source>
        <strain evidence="1 2">Rs-N31</strain>
    </source>
</reference>
<name>A0A1J1E3I9_9BACT</name>